<dbReference type="AlphaFoldDB" id="X0Z3P1"/>
<reference evidence="2" key="1">
    <citation type="journal article" date="2014" name="Front. Microbiol.">
        <title>High frequency of phylogenetically diverse reductive dehalogenase-homologous genes in deep subseafloor sedimentary metagenomes.</title>
        <authorList>
            <person name="Kawai M."/>
            <person name="Futagami T."/>
            <person name="Toyoda A."/>
            <person name="Takaki Y."/>
            <person name="Nishi S."/>
            <person name="Hori S."/>
            <person name="Arai W."/>
            <person name="Tsubouchi T."/>
            <person name="Morono Y."/>
            <person name="Uchiyama I."/>
            <person name="Ito T."/>
            <person name="Fujiyama A."/>
            <person name="Inagaki F."/>
            <person name="Takami H."/>
        </authorList>
    </citation>
    <scope>NUCLEOTIDE SEQUENCE</scope>
    <source>
        <strain evidence="2">Expedition CK06-06</strain>
    </source>
</reference>
<evidence type="ECO:0000256" key="1">
    <source>
        <dbReference type="SAM" id="MobiDB-lite"/>
    </source>
</evidence>
<dbReference type="EMBL" id="BARS01052376">
    <property type="protein sequence ID" value="GAG53062.1"/>
    <property type="molecule type" value="Genomic_DNA"/>
</dbReference>
<comment type="caution">
    <text evidence="2">The sequence shown here is derived from an EMBL/GenBank/DDBJ whole genome shotgun (WGS) entry which is preliminary data.</text>
</comment>
<gene>
    <name evidence="2" type="ORF">S01H1_77878</name>
</gene>
<organism evidence="2">
    <name type="scientific">marine sediment metagenome</name>
    <dbReference type="NCBI Taxonomy" id="412755"/>
    <lineage>
        <taxon>unclassified sequences</taxon>
        <taxon>metagenomes</taxon>
        <taxon>ecological metagenomes</taxon>
    </lineage>
</organism>
<feature type="region of interest" description="Disordered" evidence="1">
    <location>
        <begin position="1"/>
        <end position="43"/>
    </location>
</feature>
<accession>X0Z3P1</accession>
<protein>
    <submittedName>
        <fullName evidence="2">Uncharacterized protein</fullName>
    </submittedName>
</protein>
<feature type="non-terminal residue" evidence="2">
    <location>
        <position position="1"/>
    </location>
</feature>
<evidence type="ECO:0000313" key="2">
    <source>
        <dbReference type="EMBL" id="GAG53062.1"/>
    </source>
</evidence>
<proteinExistence type="predicted"/>
<name>X0Z3P1_9ZZZZ</name>
<sequence length="57" mass="6388">FMEEQTHYTGKQEINPRNGCGSDDTSGRFNETEDNKGYIIGPKQTLTCPDSSIESLF</sequence>